<keyword evidence="2" id="KW-1185">Reference proteome</keyword>
<dbReference type="AlphaFoldDB" id="A0A0C9T915"/>
<protein>
    <submittedName>
        <fullName evidence="1">Uncharacterized protein</fullName>
    </submittedName>
</protein>
<evidence type="ECO:0000313" key="1">
    <source>
        <dbReference type="EMBL" id="KIJ25558.1"/>
    </source>
</evidence>
<evidence type="ECO:0000313" key="2">
    <source>
        <dbReference type="Proteomes" id="UP000054279"/>
    </source>
</evidence>
<reference evidence="1 2" key="1">
    <citation type="submission" date="2014-06" db="EMBL/GenBank/DDBJ databases">
        <title>Evolutionary Origins and Diversification of the Mycorrhizal Mutualists.</title>
        <authorList>
            <consortium name="DOE Joint Genome Institute"/>
            <consortium name="Mycorrhizal Genomics Consortium"/>
            <person name="Kohler A."/>
            <person name="Kuo A."/>
            <person name="Nagy L.G."/>
            <person name="Floudas D."/>
            <person name="Copeland A."/>
            <person name="Barry K.W."/>
            <person name="Cichocki N."/>
            <person name="Veneault-Fourrey C."/>
            <person name="LaButti K."/>
            <person name="Lindquist E.A."/>
            <person name="Lipzen A."/>
            <person name="Lundell T."/>
            <person name="Morin E."/>
            <person name="Murat C."/>
            <person name="Riley R."/>
            <person name="Ohm R."/>
            <person name="Sun H."/>
            <person name="Tunlid A."/>
            <person name="Henrissat B."/>
            <person name="Grigoriev I.V."/>
            <person name="Hibbett D.S."/>
            <person name="Martin F."/>
        </authorList>
    </citation>
    <scope>NUCLEOTIDE SEQUENCE [LARGE SCALE GENOMIC DNA]</scope>
    <source>
        <strain evidence="1 2">SS14</strain>
    </source>
</reference>
<proteinExistence type="predicted"/>
<gene>
    <name evidence="1" type="ORF">M422DRAFT_273462</name>
</gene>
<dbReference type="Proteomes" id="UP000054279">
    <property type="component" value="Unassembled WGS sequence"/>
</dbReference>
<dbReference type="EMBL" id="KN837408">
    <property type="protein sequence ID" value="KIJ25558.1"/>
    <property type="molecule type" value="Genomic_DNA"/>
</dbReference>
<sequence length="64" mass="7464">MSWYLRRENARRDALYGVPPADGSDCSPHKVGDPALKKKYGLEHLTEEEIIELGDDHPAFRYYW</sequence>
<organism evidence="1 2">
    <name type="scientific">Sphaerobolus stellatus (strain SS14)</name>
    <dbReference type="NCBI Taxonomy" id="990650"/>
    <lineage>
        <taxon>Eukaryota</taxon>
        <taxon>Fungi</taxon>
        <taxon>Dikarya</taxon>
        <taxon>Basidiomycota</taxon>
        <taxon>Agaricomycotina</taxon>
        <taxon>Agaricomycetes</taxon>
        <taxon>Phallomycetidae</taxon>
        <taxon>Geastrales</taxon>
        <taxon>Sphaerobolaceae</taxon>
        <taxon>Sphaerobolus</taxon>
    </lineage>
</organism>
<dbReference type="HOGENOM" id="CLU_2869091_0_0_1"/>
<accession>A0A0C9T915</accession>
<name>A0A0C9T915_SPHS4</name>